<proteinExistence type="predicted"/>
<dbReference type="InterPro" id="IPR012332">
    <property type="entry name" value="Autotransporter_pectin_lyase_C"/>
</dbReference>
<dbReference type="SUPFAM" id="SSF103515">
    <property type="entry name" value="Autotransporter"/>
    <property type="match status" value="1"/>
</dbReference>
<dbReference type="InterPro" id="IPR006315">
    <property type="entry name" value="OM_autotransptr_brl_dom"/>
</dbReference>
<dbReference type="Gene3D" id="2.40.128.130">
    <property type="entry name" value="Autotransporter beta-domain"/>
    <property type="match status" value="1"/>
</dbReference>
<dbReference type="CDD" id="cd01344">
    <property type="entry name" value="PL2_Passenger_AT"/>
    <property type="match status" value="1"/>
</dbReference>
<keyword evidence="1" id="KW-0732">Signal</keyword>
<organism evidence="3 4">
    <name type="scientific">Pseudomonas allii</name>
    <dbReference type="NCBI Taxonomy" id="2740531"/>
    <lineage>
        <taxon>Bacteria</taxon>
        <taxon>Pseudomonadati</taxon>
        <taxon>Pseudomonadota</taxon>
        <taxon>Gammaproteobacteria</taxon>
        <taxon>Pseudomonadales</taxon>
        <taxon>Pseudomonadaceae</taxon>
        <taxon>Pseudomonas</taxon>
    </lineage>
</organism>
<evidence type="ECO:0000256" key="1">
    <source>
        <dbReference type="SAM" id="SignalP"/>
    </source>
</evidence>
<dbReference type="InterPro" id="IPR005546">
    <property type="entry name" value="Autotransporte_beta"/>
</dbReference>
<name>A0A7Y8RTY4_9PSED</name>
<evidence type="ECO:0000259" key="2">
    <source>
        <dbReference type="PROSITE" id="PS51208"/>
    </source>
</evidence>
<dbReference type="AlphaFoldDB" id="A0A7Y8RTY4"/>
<gene>
    <name evidence="3" type="ORF">HT123_24515</name>
</gene>
<dbReference type="Pfam" id="PF18883">
    <property type="entry name" value="AC_1"/>
    <property type="match status" value="1"/>
</dbReference>
<accession>A0A7Y8RTY4</accession>
<reference evidence="3 4" key="1">
    <citation type="submission" date="2020-05" db="EMBL/GenBank/DDBJ databases">
        <title>Onion-isolated Pseudomonas sp.</title>
        <authorList>
            <person name="Fujikawa T."/>
            <person name="Sawada H."/>
        </authorList>
    </citation>
    <scope>NUCLEOTIDE SEQUENCE [LARGE SCALE GENOMIC DNA]</scope>
    <source>
        <strain evidence="3 4">MAFF 301512</strain>
    </source>
</reference>
<dbReference type="Gene3D" id="2.160.20.20">
    <property type="match status" value="1"/>
</dbReference>
<dbReference type="GO" id="GO:0019867">
    <property type="term" value="C:outer membrane"/>
    <property type="evidence" value="ECO:0007669"/>
    <property type="project" value="InterPro"/>
</dbReference>
<dbReference type="InterPro" id="IPR043990">
    <property type="entry name" value="AC_1"/>
</dbReference>
<dbReference type="InterPro" id="IPR036709">
    <property type="entry name" value="Autotransporte_beta_dom_sf"/>
</dbReference>
<dbReference type="Pfam" id="PF03797">
    <property type="entry name" value="Autotransporter"/>
    <property type="match status" value="1"/>
</dbReference>
<evidence type="ECO:0000313" key="3">
    <source>
        <dbReference type="EMBL" id="NWN64030.1"/>
    </source>
</evidence>
<protein>
    <submittedName>
        <fullName evidence="3">Autotransporter outer membrane beta-barrel domain-containing protein</fullName>
    </submittedName>
</protein>
<dbReference type="Proteomes" id="UP000543908">
    <property type="component" value="Unassembled WGS sequence"/>
</dbReference>
<feature type="signal peptide" evidence="1">
    <location>
        <begin position="1"/>
        <end position="22"/>
    </location>
</feature>
<feature type="domain" description="Autotransporter" evidence="2">
    <location>
        <begin position="575"/>
        <end position="852"/>
    </location>
</feature>
<comment type="caution">
    <text evidence="3">The sequence shown here is derived from an EMBL/GenBank/DDBJ whole genome shotgun (WGS) entry which is preliminary data.</text>
</comment>
<dbReference type="EMBL" id="JABUHS010000244">
    <property type="protein sequence ID" value="NWN64030.1"/>
    <property type="molecule type" value="Genomic_DNA"/>
</dbReference>
<feature type="chain" id="PRO_5031047433" evidence="1">
    <location>
        <begin position="23"/>
        <end position="852"/>
    </location>
</feature>
<dbReference type="PROSITE" id="PS51208">
    <property type="entry name" value="AUTOTRANSPORTER"/>
    <property type="match status" value="1"/>
</dbReference>
<dbReference type="SMART" id="SM00869">
    <property type="entry name" value="Autotransporter"/>
    <property type="match status" value="1"/>
</dbReference>
<dbReference type="NCBIfam" id="TIGR01414">
    <property type="entry name" value="autotrans_barl"/>
    <property type="match status" value="1"/>
</dbReference>
<dbReference type="SUPFAM" id="SSF51126">
    <property type="entry name" value="Pectin lyase-like"/>
    <property type="match status" value="1"/>
</dbReference>
<evidence type="ECO:0000313" key="4">
    <source>
        <dbReference type="Proteomes" id="UP000543908"/>
    </source>
</evidence>
<dbReference type="InterPro" id="IPR011050">
    <property type="entry name" value="Pectin_lyase_fold/virulence"/>
</dbReference>
<dbReference type="RefSeq" id="WP_179030176.1">
    <property type="nucleotide sequence ID" value="NZ_JABUHS010000244.1"/>
</dbReference>
<sequence>MSRQRAPWLHLMAMLVAASWWADSAIACPLTVTAGDDVINCNSGAAGNLVDTQGNNSLIFSSGNGSVVGVSYGAGNDLIEMNTPAAVIGAGGVSMGDGANIFRLFQGQVQAAILQGAGDDIIQISGGQAISINQGAGKDSFQMSGGTIRSLAQGTGIDQFVMSSGTITDYFEDGDLALMTGGRIGRVDMKLDDNTFDMRGGTIVGNLVTGFGNDTILVSGTSFIGGNISVSGGTDSITLTGGTVNGQILASAGNDTLTWSGGGQVNSFILMGADNDTALLQNLTEANVAPTPVLDGGDGVDTLTFDNTRVSTPARYSNWETVNLDNNSQMTLGGTFTLGGSDTGTGTLNNNGTSTLLVGTGIISAFDPAQSATLNNRGLIDMTTGSSIATDTLTVNGNYNGNAGVLALQTVLGDDNSQTDKLIVSRGTIGGTTTLQITNLGGSGAATAVDGIRVVDAQNGATSASGAFSLGNAVAAGPYSYFLYRGGVSAGTQDSWFLRSQAPVINPPEPEGPVTPLPEPVPGGPELPKPTIRPVLFIRPEVSLAATLYPAAQQVVRQAMGTFHERVGEQDRQREPGAFSSGWTRVYGGGSRQRYAGGLSNTLDSSISGYQVGTTVFSRTTGAGDTQNLGLFAGQNRLRGDVKGLINGLPDRKAGDTTLRGASLGLTGTHIWKNGAYTDVVVMHTRLSGHNESDRGIKMKTKGHDLALSLEVGTPFELTPAWNIEPQMQMIWNRTRFDSQKDPFSSVSYDSDDQLTLRVGVRASGHYVVRNLPVTPYVRANVWHTPQGKSTVTFNDVDFDTEQKSTTLDLSLGARAALAPGIVLYGEVSHSQNLDSLELSGTRGTLGLRMAF</sequence>